<dbReference type="GO" id="GO:0050664">
    <property type="term" value="F:oxidoreductase activity, acting on NAD(P)H, oxygen as acceptor"/>
    <property type="evidence" value="ECO:0007669"/>
    <property type="project" value="TreeGrafter"/>
</dbReference>
<keyword evidence="4" id="KW-0808">Transferase</keyword>
<dbReference type="STRING" id="1573173.A0A166SHH3"/>
<dbReference type="AlphaFoldDB" id="A0A166SHH3"/>
<sequence>MESTYQSLVQRILLKWDEKRRSPPRTAAKHPRLIVAIAGPPGSGKTTIAQRVVSAINSTPEPHPKSIVVSADGFHLPLKTPNTLPNAAEAIARRGAPWTFDGQGVVDLVRQLRASAGLEPVLVPTFDHKLKDPVPRGLTIGVDVEVCIVEGNYLLADEEPWGQIEALVDDRWLVRVEPTLARDRVAARHVAAGIEDTMEKALFRAQSNDMVNGEFIARHIIHFHPPLLKVIVEDGNQWHYEWGIRKSIRALSPPVEDSVFKQFRLDGRTVIITGGADGIGSEIARGLAEAGANIAIWYHSSKAAVAIADGIAKDFGVKTKTYRVDVTDYGGVEAVVAQAVKDFGRLDVMIANAGVTSKAGDLDDKVEH</sequence>
<protein>
    <submittedName>
        <fullName evidence="4">Phosphoribulokinase uridine kinase</fullName>
    </submittedName>
</protein>
<dbReference type="GO" id="GO:0016616">
    <property type="term" value="F:oxidoreductase activity, acting on the CH-OH group of donors, NAD or NADP as acceptor"/>
    <property type="evidence" value="ECO:0007669"/>
    <property type="project" value="UniProtKB-ARBA"/>
</dbReference>
<keyword evidence="4" id="KW-0418">Kinase</keyword>
<dbReference type="EMBL" id="LFIW01002435">
    <property type="protein sequence ID" value="KZL70741.1"/>
    <property type="molecule type" value="Genomic_DNA"/>
</dbReference>
<dbReference type="SUPFAM" id="SSF52540">
    <property type="entry name" value="P-loop containing nucleoside triphosphate hydrolases"/>
    <property type="match status" value="1"/>
</dbReference>
<evidence type="ECO:0000256" key="3">
    <source>
        <dbReference type="ARBA" id="ARBA00023002"/>
    </source>
</evidence>
<keyword evidence="3" id="KW-0560">Oxidoreductase</keyword>
<gene>
    <name evidence="4" type="ORF">CI238_09411</name>
</gene>
<evidence type="ECO:0000313" key="5">
    <source>
        <dbReference type="Proteomes" id="UP000076584"/>
    </source>
</evidence>
<evidence type="ECO:0000256" key="2">
    <source>
        <dbReference type="ARBA" id="ARBA00022857"/>
    </source>
</evidence>
<keyword evidence="2" id="KW-0521">NADP</keyword>
<dbReference type="SUPFAM" id="SSF51735">
    <property type="entry name" value="NAD(P)-binding Rossmann-fold domains"/>
    <property type="match status" value="1"/>
</dbReference>
<keyword evidence="5" id="KW-1185">Reference proteome</keyword>
<comment type="caution">
    <text evidence="4">The sequence shown here is derived from an EMBL/GenBank/DDBJ whole genome shotgun (WGS) entry which is preliminary data.</text>
</comment>
<dbReference type="Proteomes" id="UP000076584">
    <property type="component" value="Unassembled WGS sequence"/>
</dbReference>
<evidence type="ECO:0000256" key="1">
    <source>
        <dbReference type="ARBA" id="ARBA00006484"/>
    </source>
</evidence>
<dbReference type="PRINTS" id="PR00081">
    <property type="entry name" value="GDHRDH"/>
</dbReference>
<proteinExistence type="inferred from homology"/>
<comment type="similarity">
    <text evidence="1">Belongs to the short-chain dehydrogenases/reductases (SDR) family.</text>
</comment>
<dbReference type="InterPro" id="IPR002347">
    <property type="entry name" value="SDR_fam"/>
</dbReference>
<dbReference type="InterPro" id="IPR027417">
    <property type="entry name" value="P-loop_NTPase"/>
</dbReference>
<organism evidence="4 5">
    <name type="scientific">Colletotrichum incanum</name>
    <name type="common">Soybean anthracnose fungus</name>
    <dbReference type="NCBI Taxonomy" id="1573173"/>
    <lineage>
        <taxon>Eukaryota</taxon>
        <taxon>Fungi</taxon>
        <taxon>Dikarya</taxon>
        <taxon>Ascomycota</taxon>
        <taxon>Pezizomycotina</taxon>
        <taxon>Sordariomycetes</taxon>
        <taxon>Hypocreomycetidae</taxon>
        <taxon>Glomerellales</taxon>
        <taxon>Glomerellaceae</taxon>
        <taxon>Colletotrichum</taxon>
        <taxon>Colletotrichum spaethianum species complex</taxon>
    </lineage>
</organism>
<reference evidence="4 5" key="1">
    <citation type="submission" date="2015-06" db="EMBL/GenBank/DDBJ databases">
        <title>Survival trade-offs in plant roots during colonization by closely related pathogenic and mutualistic fungi.</title>
        <authorList>
            <person name="Hacquard S."/>
            <person name="Kracher B."/>
            <person name="Hiruma K."/>
            <person name="Weinman A."/>
            <person name="Muench P."/>
            <person name="Garrido Oter R."/>
            <person name="Ver Loren van Themaat E."/>
            <person name="Dallerey J.-F."/>
            <person name="Damm U."/>
            <person name="Henrissat B."/>
            <person name="Lespinet O."/>
            <person name="Thon M."/>
            <person name="Kemen E."/>
            <person name="McHardy A.C."/>
            <person name="Schulze-Lefert P."/>
            <person name="O'Connell R.J."/>
        </authorList>
    </citation>
    <scope>NUCLEOTIDE SEQUENCE [LARGE SCALE GENOMIC DNA]</scope>
    <source>
        <strain evidence="4 5">MAFF 238704</strain>
    </source>
</reference>
<dbReference type="GO" id="GO:0016301">
    <property type="term" value="F:kinase activity"/>
    <property type="evidence" value="ECO:0007669"/>
    <property type="project" value="UniProtKB-KW"/>
</dbReference>
<evidence type="ECO:0000313" key="4">
    <source>
        <dbReference type="EMBL" id="KZL70741.1"/>
    </source>
</evidence>
<accession>A0A166SHH3</accession>
<dbReference type="Pfam" id="PF00106">
    <property type="entry name" value="adh_short"/>
    <property type="match status" value="1"/>
</dbReference>
<dbReference type="Gene3D" id="3.40.50.300">
    <property type="entry name" value="P-loop containing nucleotide triphosphate hydrolases"/>
    <property type="match status" value="2"/>
</dbReference>
<dbReference type="Gene3D" id="3.40.50.720">
    <property type="entry name" value="NAD(P)-binding Rossmann-like Domain"/>
    <property type="match status" value="1"/>
</dbReference>
<dbReference type="PANTHER" id="PTHR43008:SF13">
    <property type="entry name" value="L-XYLULOSE REDUCTASE-RELATED"/>
    <property type="match status" value="1"/>
</dbReference>
<name>A0A166SHH3_COLIC</name>
<dbReference type="PANTHER" id="PTHR43008">
    <property type="entry name" value="BENZIL REDUCTASE"/>
    <property type="match status" value="1"/>
</dbReference>
<dbReference type="InterPro" id="IPR036291">
    <property type="entry name" value="NAD(P)-bd_dom_sf"/>
</dbReference>